<dbReference type="Pfam" id="PF15867">
    <property type="entry name" value="Dynein_attach_N"/>
    <property type="match status" value="1"/>
</dbReference>
<comment type="caution">
    <text evidence="15">The sequence shown here is derived from an EMBL/GenBank/DDBJ whole genome shotgun (WGS) entry which is preliminary data.</text>
</comment>
<evidence type="ECO:0000256" key="2">
    <source>
        <dbReference type="ARBA" id="ARBA00004230"/>
    </source>
</evidence>
<evidence type="ECO:0000256" key="5">
    <source>
        <dbReference type="ARBA" id="ARBA00022490"/>
    </source>
</evidence>
<evidence type="ECO:0000256" key="3">
    <source>
        <dbReference type="ARBA" id="ARBA00004496"/>
    </source>
</evidence>
<evidence type="ECO:0000259" key="14">
    <source>
        <dbReference type="Pfam" id="PF15867"/>
    </source>
</evidence>
<reference evidence="15 16" key="1">
    <citation type="submission" date="2022-05" db="EMBL/GenBank/DDBJ databases">
        <authorList>
            <consortium name="Genoscope - CEA"/>
            <person name="William W."/>
        </authorList>
    </citation>
    <scope>NUCLEOTIDE SEQUENCE [LARGE SCALE GENOMIC DNA]</scope>
</reference>
<evidence type="ECO:0000256" key="8">
    <source>
        <dbReference type="ARBA" id="ARBA00023069"/>
    </source>
</evidence>
<feature type="non-terminal residue" evidence="15">
    <location>
        <position position="1"/>
    </location>
</feature>
<accession>A0ABN8T1Z1</accession>
<feature type="compositionally biased region" description="Polar residues" evidence="11">
    <location>
        <begin position="100"/>
        <end position="111"/>
    </location>
</feature>
<evidence type="ECO:0000256" key="9">
    <source>
        <dbReference type="ARBA" id="ARBA00023273"/>
    </source>
</evidence>
<comment type="subcellular location">
    <subcellularLocation>
        <location evidence="2">Cell projection</location>
        <location evidence="2">Cilium</location>
        <location evidence="2">Flagellum</location>
    </subcellularLocation>
    <subcellularLocation>
        <location evidence="3">Cytoplasm</location>
    </subcellularLocation>
</comment>
<protein>
    <recommendedName>
        <fullName evidence="17">Coiled-coil domain-containing protein 103</fullName>
    </recommendedName>
</protein>
<dbReference type="InterPro" id="IPR031733">
    <property type="entry name" value="Dynein_attach_N"/>
</dbReference>
<evidence type="ECO:0000313" key="16">
    <source>
        <dbReference type="Proteomes" id="UP001159427"/>
    </source>
</evidence>
<dbReference type="InterPro" id="IPR025986">
    <property type="entry name" value="RPAP3-like_C"/>
</dbReference>
<dbReference type="PANTHER" id="PTHR28572:SF1">
    <property type="entry name" value="COILED-COIL DOMAIN-CONTAINING PROTEIN 103"/>
    <property type="match status" value="1"/>
</dbReference>
<keyword evidence="7" id="KW-0282">Flagellum</keyword>
<feature type="signal peptide" evidence="12">
    <location>
        <begin position="1"/>
        <end position="22"/>
    </location>
</feature>
<sequence length="258" mass="29487">SFEFSFTDSIQLLLCCFLGLKAMNEDEGIDFRRLERELALAVEADAKYDRENSAKFRAVEQRVGSYEEFRDIVSAAHLKPLERKDITGEQTRKQPWNPHAQGNSQTTPVHSDLSLPTTMKTPHSAHEFSKVWRRQCKTEKEKYDLLLKIGGQELGRIFKAEISMGFLGEFLSSLLNYLNVNDAKAVCDILLQLSKTNRFDLSLKFLGEEERKITSELIKRLEEVNLEDDSGNKGKVTRNVDILQELRKIYGIPAEIAS</sequence>
<dbReference type="Pfam" id="PF13877">
    <property type="entry name" value="RPAP3_C"/>
    <property type="match status" value="1"/>
</dbReference>
<evidence type="ECO:0000256" key="11">
    <source>
        <dbReference type="SAM" id="MobiDB-lite"/>
    </source>
</evidence>
<keyword evidence="6" id="KW-0970">Cilium biogenesis/degradation</keyword>
<comment type="subunit">
    <text evidence="4">Homodimer.</text>
</comment>
<gene>
    <name evidence="15" type="ORF">PEVE_00034940</name>
</gene>
<evidence type="ECO:0000256" key="6">
    <source>
        <dbReference type="ARBA" id="ARBA00022794"/>
    </source>
</evidence>
<evidence type="ECO:0000256" key="1">
    <source>
        <dbReference type="ARBA" id="ARBA00004048"/>
    </source>
</evidence>
<feature type="domain" description="RNA-polymerase II-associated protein 3-like C-terminal" evidence="13">
    <location>
        <begin position="122"/>
        <end position="211"/>
    </location>
</feature>
<evidence type="ECO:0000256" key="12">
    <source>
        <dbReference type="SAM" id="SignalP"/>
    </source>
</evidence>
<proteinExistence type="inferred from homology"/>
<comment type="similarity">
    <text evidence="10">Belongs to the DNAAF19/PR46b family.</text>
</comment>
<keyword evidence="9" id="KW-0966">Cell projection</keyword>
<feature type="compositionally biased region" description="Basic and acidic residues" evidence="11">
    <location>
        <begin position="83"/>
        <end position="92"/>
    </location>
</feature>
<name>A0ABN8T1Z1_9CNID</name>
<keyword evidence="5" id="KW-0963">Cytoplasm</keyword>
<organism evidence="15 16">
    <name type="scientific">Porites evermanni</name>
    <dbReference type="NCBI Taxonomy" id="104178"/>
    <lineage>
        <taxon>Eukaryota</taxon>
        <taxon>Metazoa</taxon>
        <taxon>Cnidaria</taxon>
        <taxon>Anthozoa</taxon>
        <taxon>Hexacorallia</taxon>
        <taxon>Scleractinia</taxon>
        <taxon>Fungiina</taxon>
        <taxon>Poritidae</taxon>
        <taxon>Porites</taxon>
    </lineage>
</organism>
<dbReference type="EMBL" id="CALNXI010005358">
    <property type="protein sequence ID" value="CAH3197555.1"/>
    <property type="molecule type" value="Genomic_DNA"/>
</dbReference>
<evidence type="ECO:0000256" key="7">
    <source>
        <dbReference type="ARBA" id="ARBA00022846"/>
    </source>
</evidence>
<evidence type="ECO:0000256" key="10">
    <source>
        <dbReference type="ARBA" id="ARBA00049986"/>
    </source>
</evidence>
<keyword evidence="16" id="KW-1185">Reference proteome</keyword>
<evidence type="ECO:0008006" key="17">
    <source>
        <dbReference type="Google" id="ProtNLM"/>
    </source>
</evidence>
<feature type="domain" description="Dynein attachment factor N-terminal" evidence="14">
    <location>
        <begin position="29"/>
        <end position="97"/>
    </location>
</feature>
<keyword evidence="12" id="KW-0732">Signal</keyword>
<evidence type="ECO:0000256" key="4">
    <source>
        <dbReference type="ARBA" id="ARBA00011738"/>
    </source>
</evidence>
<feature type="chain" id="PRO_5045272755" description="Coiled-coil domain-containing protein 103" evidence="12">
    <location>
        <begin position="23"/>
        <end position="258"/>
    </location>
</feature>
<comment type="function">
    <text evidence="1">Dynein-attachment factor required for cilia motility.</text>
</comment>
<evidence type="ECO:0000313" key="15">
    <source>
        <dbReference type="EMBL" id="CAH3197555.1"/>
    </source>
</evidence>
<feature type="region of interest" description="Disordered" evidence="11">
    <location>
        <begin position="83"/>
        <end position="111"/>
    </location>
</feature>
<evidence type="ECO:0000259" key="13">
    <source>
        <dbReference type="Pfam" id="PF13877"/>
    </source>
</evidence>
<dbReference type="PANTHER" id="PTHR28572">
    <property type="entry name" value="COILED-COIL DOMAIN-CONTAINING PROTEIN 103"/>
    <property type="match status" value="1"/>
</dbReference>
<dbReference type="InterPro" id="IPR042422">
    <property type="entry name" value="CC103"/>
</dbReference>
<dbReference type="Proteomes" id="UP001159427">
    <property type="component" value="Unassembled WGS sequence"/>
</dbReference>
<keyword evidence="8" id="KW-0969">Cilium</keyword>